<evidence type="ECO:0000313" key="3">
    <source>
        <dbReference type="Proteomes" id="UP001596391"/>
    </source>
</evidence>
<organism evidence="2 3">
    <name type="scientific">Granulicella cerasi</name>
    <dbReference type="NCBI Taxonomy" id="741063"/>
    <lineage>
        <taxon>Bacteria</taxon>
        <taxon>Pseudomonadati</taxon>
        <taxon>Acidobacteriota</taxon>
        <taxon>Terriglobia</taxon>
        <taxon>Terriglobales</taxon>
        <taxon>Acidobacteriaceae</taxon>
        <taxon>Granulicella</taxon>
    </lineage>
</organism>
<keyword evidence="1" id="KW-1133">Transmembrane helix</keyword>
<keyword evidence="1" id="KW-0472">Membrane</keyword>
<dbReference type="EMBL" id="JBHSWI010000001">
    <property type="protein sequence ID" value="MFC6645020.1"/>
    <property type="molecule type" value="Genomic_DNA"/>
</dbReference>
<gene>
    <name evidence="2" type="ORF">ACFQBQ_05315</name>
</gene>
<feature type="transmembrane region" description="Helical" evidence="1">
    <location>
        <begin position="183"/>
        <end position="201"/>
    </location>
</feature>
<feature type="transmembrane region" description="Helical" evidence="1">
    <location>
        <begin position="91"/>
        <end position="111"/>
    </location>
</feature>
<dbReference type="InterPro" id="IPR023393">
    <property type="entry name" value="START-like_dom_sf"/>
</dbReference>
<reference evidence="3" key="1">
    <citation type="journal article" date="2019" name="Int. J. Syst. Evol. Microbiol.">
        <title>The Global Catalogue of Microorganisms (GCM) 10K type strain sequencing project: providing services to taxonomists for standard genome sequencing and annotation.</title>
        <authorList>
            <consortium name="The Broad Institute Genomics Platform"/>
            <consortium name="The Broad Institute Genome Sequencing Center for Infectious Disease"/>
            <person name="Wu L."/>
            <person name="Ma J."/>
        </authorList>
    </citation>
    <scope>NUCLEOTIDE SEQUENCE [LARGE SCALE GENOMIC DNA]</scope>
    <source>
        <strain evidence="3">CGMCC 1.16026</strain>
    </source>
</reference>
<accession>A0ABW1Z9B6</accession>
<feature type="transmembrane region" description="Helical" evidence="1">
    <location>
        <begin position="150"/>
        <end position="171"/>
    </location>
</feature>
<keyword evidence="1" id="KW-0812">Transmembrane</keyword>
<evidence type="ECO:0000256" key="1">
    <source>
        <dbReference type="SAM" id="Phobius"/>
    </source>
</evidence>
<evidence type="ECO:0000313" key="2">
    <source>
        <dbReference type="EMBL" id="MFC6645020.1"/>
    </source>
</evidence>
<feature type="transmembrane region" description="Helical" evidence="1">
    <location>
        <begin position="6"/>
        <end position="25"/>
    </location>
</feature>
<keyword evidence="3" id="KW-1185">Reference proteome</keyword>
<feature type="transmembrane region" description="Helical" evidence="1">
    <location>
        <begin position="123"/>
        <end position="144"/>
    </location>
</feature>
<dbReference type="RefSeq" id="WP_263371419.1">
    <property type="nucleotide sequence ID" value="NZ_JAGSYD010000003.1"/>
</dbReference>
<proteinExistence type="predicted"/>
<comment type="caution">
    <text evidence="2">The sequence shown here is derived from an EMBL/GenBank/DDBJ whole genome shotgun (WGS) entry which is preliminary data.</text>
</comment>
<feature type="transmembrane region" description="Helical" evidence="1">
    <location>
        <begin position="61"/>
        <end position="79"/>
    </location>
</feature>
<dbReference type="Proteomes" id="UP001596391">
    <property type="component" value="Unassembled WGS sequence"/>
</dbReference>
<protein>
    <submittedName>
        <fullName evidence="2">SRPBCC domain-containing protein</fullName>
    </submittedName>
</protein>
<dbReference type="SUPFAM" id="SSF55961">
    <property type="entry name" value="Bet v1-like"/>
    <property type="match status" value="1"/>
</dbReference>
<dbReference type="Gene3D" id="3.30.530.20">
    <property type="match status" value="1"/>
</dbReference>
<sequence length="391" mass="43417">MEHLYFRAFTLTVTLFGIAVVYVAGVRARKAEAARLANMIATDKPQSEQQRTAPWARGTHVALGLAAFYLLFFRLISLAPPFVWQQDGGPILMSLSFLFLGPFIAGFITVSKSNKEAAWPFRFWILAPWIPIGLNILLAISFAWEGTICVIFILPPALFSSSLGGIAAGVFHERSQKRIKNRTLYCAAALPLLLAVVETYVHQPLQTRTVDTSIIIHAPVATVWKNIERVPAISPSELRRSWANTIGFPRPVEATLSHEGVGGVRNASFERGLNFTETITEWVPNERIVFTIQADTSAIPSTTLDEHVTVGGRFFDVLTGEYDLHPLPNGEVMLHLSSRERLSTDFNAYAALWSDAVMHDMQSNILHVIRNRCESKSSEANVGFPTRPSTR</sequence>
<name>A0ABW1Z9B6_9BACT</name>
<dbReference type="CDD" id="cd07812">
    <property type="entry name" value="SRPBCC"/>
    <property type="match status" value="1"/>
</dbReference>